<keyword evidence="6" id="KW-1185">Reference proteome</keyword>
<sequence>MQTEARRERAPGSRVGLVTAHLAETLRTVTPAGAAAQVLDCGGGSGAYAVALAATGADVTVVDISADALATLRRRADEAGVSASVHAVAGDVEALAELVGDRRFDAVLAHGILDAVDRVGDTFAAMAALVRPGGLLSVLVANPVAAVIARALAGEPVAALADLRRLDAVADTTADHAGPAAVVALGERAGLTVASRRGIGVFSDLVPGSAGDTARGREAVAALDAEAAGRSPFAELAGRIHIVLRRPSA</sequence>
<dbReference type="Gene3D" id="3.40.50.150">
    <property type="entry name" value="Vaccinia Virus protein VP39"/>
    <property type="match status" value="1"/>
</dbReference>
<evidence type="ECO:0000313" key="5">
    <source>
        <dbReference type="EMBL" id="SHG61021.1"/>
    </source>
</evidence>
<evidence type="ECO:0000256" key="3">
    <source>
        <dbReference type="ARBA" id="ARBA00022691"/>
    </source>
</evidence>
<dbReference type="GO" id="GO:0032259">
    <property type="term" value="P:methylation"/>
    <property type="evidence" value="ECO:0007669"/>
    <property type="project" value="UniProtKB-KW"/>
</dbReference>
<dbReference type="CDD" id="cd02440">
    <property type="entry name" value="AdoMet_MTases"/>
    <property type="match status" value="1"/>
</dbReference>
<dbReference type="OrthoDB" id="3366024at2"/>
<evidence type="ECO:0000259" key="4">
    <source>
        <dbReference type="Pfam" id="PF13649"/>
    </source>
</evidence>
<keyword evidence="3" id="KW-0949">S-adenosyl-L-methionine</keyword>
<keyword evidence="1 5" id="KW-0489">Methyltransferase</keyword>
<dbReference type="PANTHER" id="PTHR43464">
    <property type="entry name" value="METHYLTRANSFERASE"/>
    <property type="match status" value="1"/>
</dbReference>
<dbReference type="STRING" id="1206085.SAMN05443575_2376"/>
<keyword evidence="2 5" id="KW-0808">Transferase</keyword>
<protein>
    <submittedName>
        <fullName evidence="5">Methyltransferase domain-containing protein</fullName>
    </submittedName>
</protein>
<organism evidence="5 6">
    <name type="scientific">Jatrophihabitans endophyticus</name>
    <dbReference type="NCBI Taxonomy" id="1206085"/>
    <lineage>
        <taxon>Bacteria</taxon>
        <taxon>Bacillati</taxon>
        <taxon>Actinomycetota</taxon>
        <taxon>Actinomycetes</taxon>
        <taxon>Jatrophihabitantales</taxon>
        <taxon>Jatrophihabitantaceae</taxon>
        <taxon>Jatrophihabitans</taxon>
    </lineage>
</organism>
<dbReference type="PANTHER" id="PTHR43464:SF19">
    <property type="entry name" value="UBIQUINONE BIOSYNTHESIS O-METHYLTRANSFERASE, MITOCHONDRIAL"/>
    <property type="match status" value="1"/>
</dbReference>
<dbReference type="Pfam" id="PF13649">
    <property type="entry name" value="Methyltransf_25"/>
    <property type="match status" value="1"/>
</dbReference>
<dbReference type="AlphaFoldDB" id="A0A1M5L7N1"/>
<gene>
    <name evidence="5" type="ORF">SAMN05443575_2376</name>
</gene>
<dbReference type="GO" id="GO:0008168">
    <property type="term" value="F:methyltransferase activity"/>
    <property type="evidence" value="ECO:0007669"/>
    <property type="project" value="UniProtKB-KW"/>
</dbReference>
<dbReference type="RefSeq" id="WP_073390423.1">
    <property type="nucleotide sequence ID" value="NZ_FQVU01000003.1"/>
</dbReference>
<evidence type="ECO:0000256" key="2">
    <source>
        <dbReference type="ARBA" id="ARBA00022679"/>
    </source>
</evidence>
<dbReference type="SUPFAM" id="SSF53335">
    <property type="entry name" value="S-adenosyl-L-methionine-dependent methyltransferases"/>
    <property type="match status" value="1"/>
</dbReference>
<reference evidence="5 6" key="1">
    <citation type="submission" date="2016-11" db="EMBL/GenBank/DDBJ databases">
        <authorList>
            <person name="Jaros S."/>
            <person name="Januszkiewicz K."/>
            <person name="Wedrychowicz H."/>
        </authorList>
    </citation>
    <scope>NUCLEOTIDE SEQUENCE [LARGE SCALE GENOMIC DNA]</scope>
    <source>
        <strain evidence="5 6">DSM 45627</strain>
    </source>
</reference>
<name>A0A1M5L7N1_9ACTN</name>
<evidence type="ECO:0000313" key="6">
    <source>
        <dbReference type="Proteomes" id="UP000186132"/>
    </source>
</evidence>
<feature type="domain" description="Methyltransferase" evidence="4">
    <location>
        <begin position="38"/>
        <end position="134"/>
    </location>
</feature>
<evidence type="ECO:0000256" key="1">
    <source>
        <dbReference type="ARBA" id="ARBA00022603"/>
    </source>
</evidence>
<dbReference type="EMBL" id="FQVU01000003">
    <property type="protein sequence ID" value="SHG61021.1"/>
    <property type="molecule type" value="Genomic_DNA"/>
</dbReference>
<dbReference type="InterPro" id="IPR041698">
    <property type="entry name" value="Methyltransf_25"/>
</dbReference>
<proteinExistence type="predicted"/>
<accession>A0A1M5L7N1</accession>
<dbReference type="InterPro" id="IPR029063">
    <property type="entry name" value="SAM-dependent_MTases_sf"/>
</dbReference>
<dbReference type="Proteomes" id="UP000186132">
    <property type="component" value="Unassembled WGS sequence"/>
</dbReference>